<sequence>MVIKCPFLAISPQLFLQRQRIFLFRCRLYQRSNAAAGIGLANKNP</sequence>
<protein>
    <submittedName>
        <fullName evidence="1">Uncharacterized protein</fullName>
    </submittedName>
</protein>
<name>A0ABX5TCH7_9ENTR</name>
<gene>
    <name evidence="1" type="ORF">E4Z61_05980</name>
</gene>
<keyword evidence="2" id="KW-1185">Reference proteome</keyword>
<accession>A0ABX5TCH7</accession>
<dbReference type="EMBL" id="CP038469">
    <property type="protein sequence ID" value="QBX83238.1"/>
    <property type="molecule type" value="Genomic_DNA"/>
</dbReference>
<proteinExistence type="predicted"/>
<reference evidence="1 2" key="1">
    <citation type="submission" date="2019-03" db="EMBL/GenBank/DDBJ databases">
        <title>Complete genome sequence of Citrobacter sp. SNU WT2 isolated from diseased rainbow trout.</title>
        <authorList>
            <person name="Oh W.T."/>
            <person name="Park S.C."/>
        </authorList>
    </citation>
    <scope>NUCLEOTIDE SEQUENCE [LARGE SCALE GENOMIC DNA]</scope>
    <source>
        <strain evidence="1 2">SNU WT2</strain>
    </source>
</reference>
<dbReference type="Proteomes" id="UP000296284">
    <property type="component" value="Chromosome"/>
</dbReference>
<evidence type="ECO:0000313" key="2">
    <source>
        <dbReference type="Proteomes" id="UP000296284"/>
    </source>
</evidence>
<organism evidence="1 2">
    <name type="scientific">Citrobacter tructae</name>
    <dbReference type="NCBI Taxonomy" id="2562449"/>
    <lineage>
        <taxon>Bacteria</taxon>
        <taxon>Pseudomonadati</taxon>
        <taxon>Pseudomonadota</taxon>
        <taxon>Gammaproteobacteria</taxon>
        <taxon>Enterobacterales</taxon>
        <taxon>Enterobacteriaceae</taxon>
        <taxon>Citrobacter</taxon>
    </lineage>
</organism>
<evidence type="ECO:0000313" key="1">
    <source>
        <dbReference type="EMBL" id="QBX83238.1"/>
    </source>
</evidence>